<proteinExistence type="predicted"/>
<organism evidence="6 7">
    <name type="scientific">Actinocorallia libanotica</name>
    <dbReference type="NCBI Taxonomy" id="46162"/>
    <lineage>
        <taxon>Bacteria</taxon>
        <taxon>Bacillati</taxon>
        <taxon>Actinomycetota</taxon>
        <taxon>Actinomycetes</taxon>
        <taxon>Streptosporangiales</taxon>
        <taxon>Thermomonosporaceae</taxon>
        <taxon>Actinocorallia</taxon>
    </lineage>
</organism>
<dbReference type="Pfam" id="PF17754">
    <property type="entry name" value="TetR_C_14"/>
    <property type="match status" value="1"/>
</dbReference>
<sequence length="210" mass="23014">MATGGLREIKKQRTRLALVDAALGLFLDRGYANTTIDEIAAAAEVSQRTFFRYFATKEDVITGLLGGSDAQLVERVRARPADEPVPLSLLAAMRELLDVLRLGDPAQLERMRRLHLVLESNTCVVAAYLTRHAETSGRLAAELARRMGADHRADLRPRLLASIYLGALRVGFEDCASRGVFDPPEVAKRVEESVTLALGALREDWISSSG</sequence>
<dbReference type="InterPro" id="IPR009057">
    <property type="entry name" value="Homeodomain-like_sf"/>
</dbReference>
<dbReference type="RefSeq" id="WP_344239389.1">
    <property type="nucleotide sequence ID" value="NZ_BAAAHH010000006.1"/>
</dbReference>
<keyword evidence="7" id="KW-1185">Reference proteome</keyword>
<dbReference type="InterPro" id="IPR023772">
    <property type="entry name" value="DNA-bd_HTH_TetR-type_CS"/>
</dbReference>
<dbReference type="Gene3D" id="1.10.357.10">
    <property type="entry name" value="Tetracycline Repressor, domain 2"/>
    <property type="match status" value="1"/>
</dbReference>
<dbReference type="PROSITE" id="PS01081">
    <property type="entry name" value="HTH_TETR_1"/>
    <property type="match status" value="1"/>
</dbReference>
<dbReference type="PANTHER" id="PTHR30055:SF238">
    <property type="entry name" value="MYCOFACTOCIN BIOSYNTHESIS TRANSCRIPTIONAL REGULATOR MFTR-RELATED"/>
    <property type="match status" value="1"/>
</dbReference>
<dbReference type="InterPro" id="IPR050109">
    <property type="entry name" value="HTH-type_TetR-like_transc_reg"/>
</dbReference>
<feature type="domain" description="HTH tetR-type" evidence="5">
    <location>
        <begin position="12"/>
        <end position="72"/>
    </location>
</feature>
<dbReference type="Gene3D" id="1.10.10.60">
    <property type="entry name" value="Homeodomain-like"/>
    <property type="match status" value="1"/>
</dbReference>
<reference evidence="7" key="1">
    <citation type="journal article" date="2019" name="Int. J. Syst. Evol. Microbiol.">
        <title>The Global Catalogue of Microorganisms (GCM) 10K type strain sequencing project: providing services to taxonomists for standard genome sequencing and annotation.</title>
        <authorList>
            <consortium name="The Broad Institute Genomics Platform"/>
            <consortium name="The Broad Institute Genome Sequencing Center for Infectious Disease"/>
            <person name="Wu L."/>
            <person name="Ma J."/>
        </authorList>
    </citation>
    <scope>NUCLEOTIDE SEQUENCE [LARGE SCALE GENOMIC DNA]</scope>
    <source>
        <strain evidence="7">JCM 10696</strain>
    </source>
</reference>
<evidence type="ECO:0000256" key="4">
    <source>
        <dbReference type="PROSITE-ProRule" id="PRU00335"/>
    </source>
</evidence>
<evidence type="ECO:0000313" key="7">
    <source>
        <dbReference type="Proteomes" id="UP001500665"/>
    </source>
</evidence>
<dbReference type="EMBL" id="BAAAHH010000006">
    <property type="protein sequence ID" value="GAA0946606.1"/>
    <property type="molecule type" value="Genomic_DNA"/>
</dbReference>
<evidence type="ECO:0000256" key="1">
    <source>
        <dbReference type="ARBA" id="ARBA00023015"/>
    </source>
</evidence>
<keyword evidence="1" id="KW-0805">Transcription regulation</keyword>
<dbReference type="PRINTS" id="PR00455">
    <property type="entry name" value="HTHTETR"/>
</dbReference>
<feature type="DNA-binding region" description="H-T-H motif" evidence="4">
    <location>
        <begin position="35"/>
        <end position="54"/>
    </location>
</feature>
<evidence type="ECO:0000256" key="3">
    <source>
        <dbReference type="ARBA" id="ARBA00023163"/>
    </source>
</evidence>
<dbReference type="Pfam" id="PF00440">
    <property type="entry name" value="TetR_N"/>
    <property type="match status" value="1"/>
</dbReference>
<comment type="caution">
    <text evidence="6">The sequence shown here is derived from an EMBL/GenBank/DDBJ whole genome shotgun (WGS) entry which is preliminary data.</text>
</comment>
<dbReference type="PANTHER" id="PTHR30055">
    <property type="entry name" value="HTH-TYPE TRANSCRIPTIONAL REGULATOR RUTR"/>
    <property type="match status" value="1"/>
</dbReference>
<dbReference type="SUPFAM" id="SSF46689">
    <property type="entry name" value="Homeodomain-like"/>
    <property type="match status" value="1"/>
</dbReference>
<gene>
    <name evidence="6" type="ORF">GCM10009550_21380</name>
</gene>
<evidence type="ECO:0000256" key="2">
    <source>
        <dbReference type="ARBA" id="ARBA00023125"/>
    </source>
</evidence>
<name>A0ABP4BAT0_9ACTN</name>
<keyword evidence="2 4" id="KW-0238">DNA-binding</keyword>
<evidence type="ECO:0000313" key="6">
    <source>
        <dbReference type="EMBL" id="GAA0946606.1"/>
    </source>
</evidence>
<dbReference type="InterPro" id="IPR041347">
    <property type="entry name" value="MftR_C"/>
</dbReference>
<dbReference type="Proteomes" id="UP001500665">
    <property type="component" value="Unassembled WGS sequence"/>
</dbReference>
<keyword evidence="3" id="KW-0804">Transcription</keyword>
<dbReference type="PROSITE" id="PS50977">
    <property type="entry name" value="HTH_TETR_2"/>
    <property type="match status" value="1"/>
</dbReference>
<evidence type="ECO:0000259" key="5">
    <source>
        <dbReference type="PROSITE" id="PS50977"/>
    </source>
</evidence>
<dbReference type="InterPro" id="IPR001647">
    <property type="entry name" value="HTH_TetR"/>
</dbReference>
<protein>
    <recommendedName>
        <fullName evidence="5">HTH tetR-type domain-containing protein</fullName>
    </recommendedName>
</protein>
<accession>A0ABP4BAT0</accession>